<feature type="domain" description="GCVT N-terminal" evidence="2">
    <location>
        <begin position="3"/>
        <end position="248"/>
    </location>
</feature>
<name>A0A9D2LSQ8_9FIRM</name>
<dbReference type="SUPFAM" id="SSF103025">
    <property type="entry name" value="Folate-binding domain"/>
    <property type="match status" value="1"/>
</dbReference>
<organism evidence="3 4">
    <name type="scientific">Candidatus Blautia faecavium</name>
    <dbReference type="NCBI Taxonomy" id="2838487"/>
    <lineage>
        <taxon>Bacteria</taxon>
        <taxon>Bacillati</taxon>
        <taxon>Bacillota</taxon>
        <taxon>Clostridia</taxon>
        <taxon>Lachnospirales</taxon>
        <taxon>Lachnospiraceae</taxon>
        <taxon>Blautia</taxon>
    </lineage>
</organism>
<reference evidence="3" key="2">
    <citation type="submission" date="2021-04" db="EMBL/GenBank/DDBJ databases">
        <authorList>
            <person name="Gilroy R."/>
        </authorList>
    </citation>
    <scope>NUCLEOTIDE SEQUENCE</scope>
    <source>
        <strain evidence="3">ChiSjej1B19-5720</strain>
    </source>
</reference>
<dbReference type="PANTHER" id="PTHR43757">
    <property type="entry name" value="AMINOMETHYLTRANSFERASE"/>
    <property type="match status" value="1"/>
</dbReference>
<dbReference type="InterPro" id="IPR006222">
    <property type="entry name" value="GCVT_N"/>
</dbReference>
<dbReference type="PANTHER" id="PTHR43757:SF2">
    <property type="entry name" value="AMINOMETHYLTRANSFERASE, MITOCHONDRIAL"/>
    <property type="match status" value="1"/>
</dbReference>
<evidence type="ECO:0000259" key="2">
    <source>
        <dbReference type="Pfam" id="PF01571"/>
    </source>
</evidence>
<dbReference type="Gene3D" id="3.30.1360.120">
    <property type="entry name" value="Probable tRNA modification gtpase trme, domain 1"/>
    <property type="match status" value="1"/>
</dbReference>
<dbReference type="InterPro" id="IPR027266">
    <property type="entry name" value="TrmE/GcvT-like"/>
</dbReference>
<dbReference type="EMBL" id="DWYZ01000126">
    <property type="protein sequence ID" value="HJB28436.1"/>
    <property type="molecule type" value="Genomic_DNA"/>
</dbReference>
<reference evidence="3" key="1">
    <citation type="journal article" date="2021" name="PeerJ">
        <title>Extensive microbial diversity within the chicken gut microbiome revealed by metagenomics and culture.</title>
        <authorList>
            <person name="Gilroy R."/>
            <person name="Ravi A."/>
            <person name="Getino M."/>
            <person name="Pursley I."/>
            <person name="Horton D.L."/>
            <person name="Alikhan N.F."/>
            <person name="Baker D."/>
            <person name="Gharbi K."/>
            <person name="Hall N."/>
            <person name="Watson M."/>
            <person name="Adriaenssens E.M."/>
            <person name="Foster-Nyarko E."/>
            <person name="Jarju S."/>
            <person name="Secka A."/>
            <person name="Antonio M."/>
            <person name="Oren A."/>
            <person name="Chaudhuri R.R."/>
            <person name="La Ragione R."/>
            <person name="Hildebrand F."/>
            <person name="Pallen M.J."/>
        </authorList>
    </citation>
    <scope>NUCLEOTIDE SEQUENCE</scope>
    <source>
        <strain evidence="3">ChiSjej1B19-5720</strain>
    </source>
</reference>
<sequence>MMKYPYPVLYKNIYKYDEMKRSEHMAVRNTVGWYLWTHQIVEVTGEDCTEFLEWIYPKNIGNLAIGRERYTPMLDEKGEIIDDVVIFRMGEKKYWISTLFRAEMFRWFEAHKGEYQAAWEDITPQWEMYAVQGPKSLEMVNQLTERPSDDQKFFEIRENKIEGIPVYINRAGFTGEKLGFEIYFPKQEAPKMEGKLRELAESLGGKEVTEFQVMAWTLPCEAGFYYMRDLRHTNPYEVGLAGGINWDKEFIGKEVLKEIRDQGAKREVVGFTVADADIHIKGRNIGNEGEFVYKDGECVGRCMKITYSYVKEINNGTIICTKGSLKPGDKVTMHGHEAVICEPKFI</sequence>
<protein>
    <submittedName>
        <fullName evidence="3">Aminomethyltransferase family protein</fullName>
    </submittedName>
</protein>
<dbReference type="Proteomes" id="UP000823842">
    <property type="component" value="Unassembled WGS sequence"/>
</dbReference>
<evidence type="ECO:0000256" key="1">
    <source>
        <dbReference type="PIRSR" id="PIRSR006487-1"/>
    </source>
</evidence>
<dbReference type="InterPro" id="IPR028896">
    <property type="entry name" value="GcvT/YgfZ/DmdA"/>
</dbReference>
<proteinExistence type="predicted"/>
<dbReference type="PIRSF" id="PIRSF006487">
    <property type="entry name" value="GcvT"/>
    <property type="match status" value="1"/>
</dbReference>
<evidence type="ECO:0000313" key="4">
    <source>
        <dbReference type="Proteomes" id="UP000823842"/>
    </source>
</evidence>
<dbReference type="AlphaFoldDB" id="A0A9D2LSQ8"/>
<feature type="binding site" evidence="1">
    <location>
        <position position="181"/>
    </location>
    <ligand>
        <name>substrate</name>
    </ligand>
</feature>
<gene>
    <name evidence="3" type="ORF">IAA06_06540</name>
</gene>
<dbReference type="Pfam" id="PF01571">
    <property type="entry name" value="GCV_T"/>
    <property type="match status" value="1"/>
</dbReference>
<evidence type="ECO:0000313" key="3">
    <source>
        <dbReference type="EMBL" id="HJB28436.1"/>
    </source>
</evidence>
<accession>A0A9D2LSQ8</accession>
<comment type="caution">
    <text evidence="3">The sequence shown here is derived from an EMBL/GenBank/DDBJ whole genome shotgun (WGS) entry which is preliminary data.</text>
</comment>